<dbReference type="OrthoDB" id="7427752at2"/>
<proteinExistence type="predicted"/>
<evidence type="ECO:0000313" key="1">
    <source>
        <dbReference type="EMBL" id="ANK13638.1"/>
    </source>
</evidence>
<name>A0A192D570_9SPHN</name>
<organism evidence="1 2">
    <name type="scientific">Erythrobacter neustonensis</name>
    <dbReference type="NCBI Taxonomy" id="1112"/>
    <lineage>
        <taxon>Bacteria</taxon>
        <taxon>Pseudomonadati</taxon>
        <taxon>Pseudomonadota</taxon>
        <taxon>Alphaproteobacteria</taxon>
        <taxon>Sphingomonadales</taxon>
        <taxon>Erythrobacteraceae</taxon>
        <taxon>Erythrobacter/Porphyrobacter group</taxon>
        <taxon>Erythrobacter</taxon>
    </lineage>
</organism>
<evidence type="ECO:0000313" key="2">
    <source>
        <dbReference type="Proteomes" id="UP000078263"/>
    </source>
</evidence>
<dbReference type="Gene3D" id="1.20.120.160">
    <property type="entry name" value="HPT domain"/>
    <property type="match status" value="1"/>
</dbReference>
<reference evidence="1 2" key="1">
    <citation type="submission" date="2016-05" db="EMBL/GenBank/DDBJ databases">
        <title>Compelete Genome Sequence of Bacteriochlorophyll-Synthesizing Bacterium Porphyrobacter neustonensis DSM 9434.</title>
        <authorList>
            <person name="Shi X.-L."/>
            <person name="Wu Y.-H."/>
            <person name="Cheng H."/>
            <person name="Xu L."/>
            <person name="Zhang X.-Q."/>
            <person name="Wang C.-S."/>
            <person name="Xu X.-W."/>
        </authorList>
    </citation>
    <scope>NUCLEOTIDE SEQUENCE [LARGE SCALE GENOMIC DNA]</scope>
    <source>
        <strain evidence="1 2">DSM 9434</strain>
    </source>
</reference>
<sequence>MAFNHGALDATLAAAAGDDAALLRELRSAFLESAMRQLDLLKRARCDGNWHVAAMRLKGLAASFHAEDLLQAAEIALQAAPGEPFAIREVEAVLARFSRTLPRNPNRI</sequence>
<dbReference type="SUPFAM" id="SSF47226">
    <property type="entry name" value="Histidine-containing phosphotransfer domain, HPT domain"/>
    <property type="match status" value="1"/>
</dbReference>
<evidence type="ECO:0008006" key="3">
    <source>
        <dbReference type="Google" id="ProtNLM"/>
    </source>
</evidence>
<dbReference type="InterPro" id="IPR036641">
    <property type="entry name" value="HPT_dom_sf"/>
</dbReference>
<accession>A0A192D570</accession>
<dbReference type="RefSeq" id="WP_068352351.1">
    <property type="nucleotide sequence ID" value="NZ_CP016033.1"/>
</dbReference>
<dbReference type="EMBL" id="CP016033">
    <property type="protein sequence ID" value="ANK13638.1"/>
    <property type="molecule type" value="Genomic_DNA"/>
</dbReference>
<dbReference type="Proteomes" id="UP000078263">
    <property type="component" value="Chromosome"/>
</dbReference>
<keyword evidence="2" id="KW-1185">Reference proteome</keyword>
<dbReference type="GO" id="GO:0000160">
    <property type="term" value="P:phosphorelay signal transduction system"/>
    <property type="evidence" value="ECO:0007669"/>
    <property type="project" value="InterPro"/>
</dbReference>
<dbReference type="STRING" id="1112.A9D12_12580"/>
<dbReference type="KEGG" id="pns:A9D12_12580"/>
<gene>
    <name evidence="1" type="ORF">A9D12_12580</name>
</gene>
<protein>
    <recommendedName>
        <fullName evidence="3">Hpt domain-containing protein</fullName>
    </recommendedName>
</protein>
<dbReference type="AlphaFoldDB" id="A0A192D570"/>